<name>A0ABT7SLK5_9GAMM</name>
<protein>
    <submittedName>
        <fullName evidence="1">Uncharacterized protein</fullName>
    </submittedName>
</protein>
<feature type="non-terminal residue" evidence="1">
    <location>
        <position position="1"/>
    </location>
</feature>
<comment type="caution">
    <text evidence="1">The sequence shown here is derived from an EMBL/GenBank/DDBJ whole genome shotgun (WGS) entry which is preliminary data.</text>
</comment>
<reference evidence="1 2" key="1">
    <citation type="submission" date="2023-06" db="EMBL/GenBank/DDBJ databases">
        <title>Thiopseudomonas sp. CY1220 draft genome sequence.</title>
        <authorList>
            <person name="Zhao G."/>
            <person name="An M."/>
        </authorList>
    </citation>
    <scope>NUCLEOTIDE SEQUENCE [LARGE SCALE GENOMIC DNA]</scope>
    <source>
        <strain evidence="1 2">CY1220</strain>
    </source>
</reference>
<proteinExistence type="predicted"/>
<organism evidence="1 2">
    <name type="scientific">Thiopseudomonas acetoxidans</name>
    <dbReference type="NCBI Taxonomy" id="3041622"/>
    <lineage>
        <taxon>Bacteria</taxon>
        <taxon>Pseudomonadati</taxon>
        <taxon>Pseudomonadota</taxon>
        <taxon>Gammaproteobacteria</taxon>
        <taxon>Pseudomonadales</taxon>
        <taxon>Pseudomonadaceae</taxon>
        <taxon>Thiopseudomonas</taxon>
    </lineage>
</organism>
<keyword evidence="2" id="KW-1185">Reference proteome</keyword>
<accession>A0ABT7SLK5</accession>
<dbReference type="EMBL" id="JAUCDY010000002">
    <property type="protein sequence ID" value="MDM7857068.1"/>
    <property type="molecule type" value="Genomic_DNA"/>
</dbReference>
<evidence type="ECO:0000313" key="2">
    <source>
        <dbReference type="Proteomes" id="UP001241056"/>
    </source>
</evidence>
<dbReference type="Proteomes" id="UP001241056">
    <property type="component" value="Unassembled WGS sequence"/>
</dbReference>
<gene>
    <name evidence="1" type="ORF">QEZ41_02060</name>
</gene>
<sequence>SSSKPDPIKEGYSLPALSFPALKVRACRAFWSKNDLKLQIFLIIEQKHFDRPAYSLFIYIDCQLVF</sequence>
<evidence type="ECO:0000313" key="1">
    <source>
        <dbReference type="EMBL" id="MDM7857068.1"/>
    </source>
</evidence>
<dbReference type="RefSeq" id="WP_289409719.1">
    <property type="nucleotide sequence ID" value="NZ_JAUCDY010000002.1"/>
</dbReference>